<dbReference type="GO" id="GO:0005737">
    <property type="term" value="C:cytoplasm"/>
    <property type="evidence" value="ECO:0007669"/>
    <property type="project" value="TreeGrafter"/>
</dbReference>
<evidence type="ECO:0008006" key="5">
    <source>
        <dbReference type="Google" id="ProtNLM"/>
    </source>
</evidence>
<dbReference type="GO" id="GO:0005524">
    <property type="term" value="F:ATP binding"/>
    <property type="evidence" value="ECO:0007669"/>
    <property type="project" value="UniProtKB-KW"/>
</dbReference>
<dbReference type="InterPro" id="IPR027417">
    <property type="entry name" value="P-loop_NTPase"/>
</dbReference>
<evidence type="ECO:0000313" key="4">
    <source>
        <dbReference type="Proteomes" id="UP000005204"/>
    </source>
</evidence>
<accession>A0A8R2M372</accession>
<dbReference type="PANTHER" id="PTHR16305:SF28">
    <property type="entry name" value="GUANYLATE CYCLASE DOMAIN-CONTAINING PROTEIN"/>
    <property type="match status" value="1"/>
</dbReference>
<name>A0A8R2M372_BOMMO</name>
<keyword evidence="2" id="KW-0067">ATP-binding</keyword>
<protein>
    <recommendedName>
        <fullName evidence="5">Adenylate cyclase type 10</fullName>
    </recommendedName>
</protein>
<dbReference type="SUPFAM" id="SSF52540">
    <property type="entry name" value="P-loop containing nucleoside triphosphate hydrolases"/>
    <property type="match status" value="1"/>
</dbReference>
<keyword evidence="4" id="KW-1185">Reference proteome</keyword>
<dbReference type="PANTHER" id="PTHR16305">
    <property type="entry name" value="TESTICULAR SOLUBLE ADENYLYL CYCLASE"/>
    <property type="match status" value="1"/>
</dbReference>
<dbReference type="EnsemblMetazoa" id="XM_038017568.1">
    <property type="protein sequence ID" value="XP_037873496.1"/>
    <property type="gene ID" value="LOC101737564"/>
</dbReference>
<reference evidence="3" key="2">
    <citation type="submission" date="2022-06" db="UniProtKB">
        <authorList>
            <consortium name="EnsemblMetazoa"/>
        </authorList>
    </citation>
    <scope>IDENTIFICATION</scope>
    <source>
        <strain evidence="3">p50T (Dazao)</strain>
    </source>
</reference>
<sequence length="1241" mass="144246">MMAYPNVISCDKETFLKSKLNQEYFRVLEIKPLKGIAKPGPVYEFSMTGWSQRSVASKHPILGRTEELSQYEMYLHNAILQHQQDFTRYRDNKFAIAFIGPNSIGKTRLLEECLVNTPKFIKYEKFVLDHYDKVSFKGFHYILSKVFTGSKSFRENSENRVRFSIDLSYATPIQIHAVNIVFDCRFPLPENFQHEEDLLDDLSVKQVIRNVWKRQFKNLWVAAIDNAHYLDDESWRVLLIILDTKTVFMVIALSDDEEHTPTIKNCLENSMIVNIRLSGIDRWFHAALACQLLDVQAIPADLEKVIETASAGMPGWIQNFVISLVQRGALSIVTVTREEAIDLGAVVPSSTLLRRTDVHIGAQYDDALSKRLSYQSIYSILSISAFSKQGSTFTIQEMDTIQMAVLAESFNFDDITMDMSMDAVILKTYDSLNPYEKMLLKCASVLGDVFSRRMLMHLLQNDSPRTVALAVAKLFVIRVLECEGGDFTRDLSMVLVHPAPTLPSMAPSAPYCKCLGTRQPACCEDLPNYAFCGYMKFRHPLFRSTTYDLLTENQKHDMHARALLYLERFTRRCLPCGGGCFSKFVGLRCDDGLVQESEAVKRTRHQIRALKTETVVPGDQDQLSVFAHEESSDFAIHIIPECSSLELLKKERSSSRFLEMKRLKRLRNKQMKKGVRSFSSVETNNCECLTILMTVYSQIIDHCRGAGEFNKLYEAYIEYVDINLISLNVPQAIRLLIEVENFVQNEDLFPENVHRKWIKRFQLAKICSMRGVCMLESGDLAEAKKQLLHAMELYYYPFPTSKHWVKLRSFGASLQQLMAVYLPKIYPKRISGIIGYYYEDIAFTLNILYQLFSECKETENAKLEAKCALNYALKTNANFRLLCICYGNMISVNREERNFRRCLKLKERAMELCHRKRGQLDVTEVQAVCYLYTCMFLFYVEYGKKMEGLELGLSVIPMLSDLTDLNTRQMLLLWLLKLLLADLRINEMVNIIREFFYMTDHYDLSSETWYYFYAIVILLDTGYCVESYGSCEKFYITKGDAILRSKTPEAAWNFFVAMWLITVRIGSWEQSIIWEEKIRKILSMKYKEHEFNIMMLIRLVEGLLITLVKETDQRNLNKILLLKKSIKSMFRDMNKACCRAPMYRPRYYLLYAYFLYIKKRKLQAFNLLKRAYESAKQCKHISLLIWIEHTRSHWRGTLTQACVDHWIYHLEPDNLLDYTDFDPEKIDIVPFTLPLPNDIEK</sequence>
<dbReference type="AlphaFoldDB" id="A0A8R2M372"/>
<evidence type="ECO:0000256" key="1">
    <source>
        <dbReference type="ARBA" id="ARBA00022741"/>
    </source>
</evidence>
<evidence type="ECO:0000313" key="3">
    <source>
        <dbReference type="EnsemblMetazoa" id="XP_037873496.1"/>
    </source>
</evidence>
<keyword evidence="1" id="KW-0547">Nucleotide-binding</keyword>
<evidence type="ECO:0000256" key="2">
    <source>
        <dbReference type="ARBA" id="ARBA00022840"/>
    </source>
</evidence>
<reference evidence="4" key="1">
    <citation type="journal article" date="2008" name="Insect Biochem. Mol. Biol.">
        <title>The genome of a lepidopteran model insect, the silkworm Bombyx mori.</title>
        <authorList>
            <consortium name="International Silkworm Genome Consortium"/>
        </authorList>
    </citation>
    <scope>NUCLEOTIDE SEQUENCE [LARGE SCALE GENOMIC DNA]</scope>
    <source>
        <strain evidence="4">p50T</strain>
    </source>
</reference>
<dbReference type="Proteomes" id="UP000005204">
    <property type="component" value="Unassembled WGS sequence"/>
</dbReference>
<proteinExistence type="predicted"/>
<organism evidence="3 4">
    <name type="scientific">Bombyx mori</name>
    <name type="common">Silk moth</name>
    <dbReference type="NCBI Taxonomy" id="7091"/>
    <lineage>
        <taxon>Eukaryota</taxon>
        <taxon>Metazoa</taxon>
        <taxon>Ecdysozoa</taxon>
        <taxon>Arthropoda</taxon>
        <taxon>Hexapoda</taxon>
        <taxon>Insecta</taxon>
        <taxon>Pterygota</taxon>
        <taxon>Neoptera</taxon>
        <taxon>Endopterygota</taxon>
        <taxon>Lepidoptera</taxon>
        <taxon>Glossata</taxon>
        <taxon>Ditrysia</taxon>
        <taxon>Bombycoidea</taxon>
        <taxon>Bombycidae</taxon>
        <taxon>Bombycinae</taxon>
        <taxon>Bombyx</taxon>
    </lineage>
</organism>
<dbReference type="GO" id="GO:0004016">
    <property type="term" value="F:adenylate cyclase activity"/>
    <property type="evidence" value="ECO:0007669"/>
    <property type="project" value="TreeGrafter"/>
</dbReference>